<dbReference type="Proteomes" id="UP000887574">
    <property type="component" value="Unplaced"/>
</dbReference>
<name>A0A915DPI6_9BILA</name>
<feature type="region of interest" description="Disordered" evidence="1">
    <location>
        <begin position="97"/>
        <end position="163"/>
    </location>
</feature>
<evidence type="ECO:0000313" key="4">
    <source>
        <dbReference type="WBParaSite" id="jg22244"/>
    </source>
</evidence>
<keyword evidence="2" id="KW-0472">Membrane</keyword>
<evidence type="ECO:0000313" key="3">
    <source>
        <dbReference type="Proteomes" id="UP000887574"/>
    </source>
</evidence>
<protein>
    <submittedName>
        <fullName evidence="4">Uncharacterized protein</fullName>
    </submittedName>
</protein>
<reference evidence="4" key="1">
    <citation type="submission" date="2022-11" db="UniProtKB">
        <authorList>
            <consortium name="WormBaseParasite"/>
        </authorList>
    </citation>
    <scope>IDENTIFICATION</scope>
</reference>
<dbReference type="WBParaSite" id="jg22244">
    <property type="protein sequence ID" value="jg22244"/>
    <property type="gene ID" value="jg22244"/>
</dbReference>
<proteinExistence type="predicted"/>
<evidence type="ECO:0000256" key="2">
    <source>
        <dbReference type="SAM" id="Phobius"/>
    </source>
</evidence>
<feature type="compositionally biased region" description="Basic and acidic residues" evidence="1">
    <location>
        <begin position="112"/>
        <end position="128"/>
    </location>
</feature>
<feature type="transmembrane region" description="Helical" evidence="2">
    <location>
        <begin position="6"/>
        <end position="28"/>
    </location>
</feature>
<keyword evidence="2" id="KW-1133">Transmembrane helix</keyword>
<keyword evidence="3" id="KW-1185">Reference proteome</keyword>
<evidence type="ECO:0000256" key="1">
    <source>
        <dbReference type="SAM" id="MobiDB-lite"/>
    </source>
</evidence>
<organism evidence="3 4">
    <name type="scientific">Ditylenchus dipsaci</name>
    <dbReference type="NCBI Taxonomy" id="166011"/>
    <lineage>
        <taxon>Eukaryota</taxon>
        <taxon>Metazoa</taxon>
        <taxon>Ecdysozoa</taxon>
        <taxon>Nematoda</taxon>
        <taxon>Chromadorea</taxon>
        <taxon>Rhabditida</taxon>
        <taxon>Tylenchina</taxon>
        <taxon>Tylenchomorpha</taxon>
        <taxon>Sphaerularioidea</taxon>
        <taxon>Anguinidae</taxon>
        <taxon>Anguininae</taxon>
        <taxon>Ditylenchus</taxon>
    </lineage>
</organism>
<dbReference type="AlphaFoldDB" id="A0A915DPI6"/>
<accession>A0A915DPI6</accession>
<keyword evidence="2" id="KW-0812">Transmembrane</keyword>
<sequence length="321" mass="34433">MEALYIGIVATLAVLIVVINGVNVVFFVKTRKIKAKLAMADKTGLDNTTVASKDTIYGKSGKAGSHNKAMSHKEVAVKGIPSGKSEGLKSAITSKKIKSLKEHSKSHASKKVGMDGSKHVRHDDDLQTSKKKKVPGHRVPAGGTALIDSSSSFTQSSNDAVKGSPRKFSMHPFDYIMPAGHPGSGLLRQSVESILGINRHPISISGGGSYHIVSELSNDLGTDVGDFKSGSSSYVASLPKSSDLESTNRGWNPKRRTRYTNKNMGFIAIAQDYALNLQDTGPRYENYVSPTYDSGPQLLAGERDDLKIGDALQLPFLLGYV</sequence>